<evidence type="ECO:0000256" key="1">
    <source>
        <dbReference type="SAM" id="MobiDB-lite"/>
    </source>
</evidence>
<reference evidence="2 3" key="1">
    <citation type="submission" date="2014-04" db="EMBL/GenBank/DDBJ databases">
        <authorList>
            <consortium name="DOE Joint Genome Institute"/>
            <person name="Kuo A."/>
            <person name="Kohler A."/>
            <person name="Costa M.D."/>
            <person name="Nagy L.G."/>
            <person name="Floudas D."/>
            <person name="Copeland A."/>
            <person name="Barry K.W."/>
            <person name="Cichocki N."/>
            <person name="Veneault-Fourrey C."/>
            <person name="LaButti K."/>
            <person name="Lindquist E.A."/>
            <person name="Lipzen A."/>
            <person name="Lundell T."/>
            <person name="Morin E."/>
            <person name="Murat C."/>
            <person name="Sun H."/>
            <person name="Tunlid A."/>
            <person name="Henrissat B."/>
            <person name="Grigoriev I.V."/>
            <person name="Hibbett D.S."/>
            <person name="Martin F."/>
            <person name="Nordberg H.P."/>
            <person name="Cantor M.N."/>
            <person name="Hua S.X."/>
        </authorList>
    </citation>
    <scope>NUCLEOTIDE SEQUENCE [LARGE SCALE GENOMIC DNA]</scope>
    <source>
        <strain evidence="2 3">Marx 270</strain>
    </source>
</reference>
<evidence type="ECO:0000313" key="2">
    <source>
        <dbReference type="EMBL" id="KIN99978.1"/>
    </source>
</evidence>
<evidence type="ECO:0000313" key="3">
    <source>
        <dbReference type="Proteomes" id="UP000054217"/>
    </source>
</evidence>
<keyword evidence="3" id="KW-1185">Reference proteome</keyword>
<dbReference type="EMBL" id="KN832000">
    <property type="protein sequence ID" value="KIN99978.1"/>
    <property type="molecule type" value="Genomic_DNA"/>
</dbReference>
<dbReference type="HOGENOM" id="CLU_2672087_0_0_1"/>
<reference evidence="3" key="2">
    <citation type="submission" date="2015-01" db="EMBL/GenBank/DDBJ databases">
        <title>Evolutionary Origins and Diversification of the Mycorrhizal Mutualists.</title>
        <authorList>
            <consortium name="DOE Joint Genome Institute"/>
            <consortium name="Mycorrhizal Genomics Consortium"/>
            <person name="Kohler A."/>
            <person name="Kuo A."/>
            <person name="Nagy L.G."/>
            <person name="Floudas D."/>
            <person name="Copeland A."/>
            <person name="Barry K.W."/>
            <person name="Cichocki N."/>
            <person name="Veneault-Fourrey C."/>
            <person name="LaButti K."/>
            <person name="Lindquist E.A."/>
            <person name="Lipzen A."/>
            <person name="Lundell T."/>
            <person name="Morin E."/>
            <person name="Murat C."/>
            <person name="Riley R."/>
            <person name="Ohm R."/>
            <person name="Sun H."/>
            <person name="Tunlid A."/>
            <person name="Henrissat B."/>
            <person name="Grigoriev I.V."/>
            <person name="Hibbett D.S."/>
            <person name="Martin F."/>
        </authorList>
    </citation>
    <scope>NUCLEOTIDE SEQUENCE [LARGE SCALE GENOMIC DNA]</scope>
    <source>
        <strain evidence="3">Marx 270</strain>
    </source>
</reference>
<gene>
    <name evidence="2" type="ORF">M404DRAFT_776849</name>
</gene>
<organism evidence="2 3">
    <name type="scientific">Pisolithus tinctorius Marx 270</name>
    <dbReference type="NCBI Taxonomy" id="870435"/>
    <lineage>
        <taxon>Eukaryota</taxon>
        <taxon>Fungi</taxon>
        <taxon>Dikarya</taxon>
        <taxon>Basidiomycota</taxon>
        <taxon>Agaricomycotina</taxon>
        <taxon>Agaricomycetes</taxon>
        <taxon>Agaricomycetidae</taxon>
        <taxon>Boletales</taxon>
        <taxon>Sclerodermatineae</taxon>
        <taxon>Pisolithaceae</taxon>
        <taxon>Pisolithus</taxon>
    </lineage>
</organism>
<proteinExistence type="predicted"/>
<dbReference type="Proteomes" id="UP000054217">
    <property type="component" value="Unassembled WGS sequence"/>
</dbReference>
<accession>A0A0C3NXV9</accession>
<feature type="compositionally biased region" description="Basic and acidic residues" evidence="1">
    <location>
        <begin position="8"/>
        <end position="22"/>
    </location>
</feature>
<sequence>MCACSSDAENKHQAGKKKEPMRVQESTQKHRSSVWGTHVASYQTEEAMANSSVVRSLVKHEKLCVTPDLDVRGLC</sequence>
<protein>
    <submittedName>
        <fullName evidence="2">Uncharacterized protein</fullName>
    </submittedName>
</protein>
<dbReference type="AlphaFoldDB" id="A0A0C3NXV9"/>
<feature type="region of interest" description="Disordered" evidence="1">
    <location>
        <begin position="1"/>
        <end position="36"/>
    </location>
</feature>
<dbReference type="InParanoid" id="A0A0C3NXV9"/>
<name>A0A0C3NXV9_PISTI</name>